<keyword evidence="3" id="KW-0238">DNA-binding</keyword>
<dbReference type="GO" id="GO:0006351">
    <property type="term" value="P:DNA-templated transcription"/>
    <property type="evidence" value="ECO:0007669"/>
    <property type="project" value="TreeGrafter"/>
</dbReference>
<dbReference type="InterPro" id="IPR036388">
    <property type="entry name" value="WH-like_DNA-bd_sf"/>
</dbReference>
<evidence type="ECO:0000313" key="6">
    <source>
        <dbReference type="EMBL" id="CAJ0702591.1"/>
    </source>
</evidence>
<dbReference type="InterPro" id="IPR000847">
    <property type="entry name" value="LysR_HTH_N"/>
</dbReference>
<dbReference type="Gene3D" id="1.10.10.10">
    <property type="entry name" value="Winged helix-like DNA-binding domain superfamily/Winged helix DNA-binding domain"/>
    <property type="match status" value="1"/>
</dbReference>
<dbReference type="Gene3D" id="3.40.190.290">
    <property type="match status" value="1"/>
</dbReference>
<sequence>MLDKLAGMETFVRVVEGGSFSAAAQAMGVSATMVAKQIRTIEERLGSRLLHRTTRRHQLTEVGQLYLERCRTALATVALAEASASELQQAPRGSLRVVAPVGFGSRTLAPALAEWLAFNPEVSVDLTLDDRPEECVAKGHELGIVIGDVRDTTLVARALRPYRRILAAAPGYLAVHGTPAHPSELAQHSCLGLQYWKHHDRWHLVEPKGEVYVVPVAGRFTANGGAALRRAAVAGAGIVLQPEDALINDLASGHLVQVLPAWSYRPTPVHLVYAPDRRPTAKQRSAIDFIVRRFGVASP</sequence>
<reference evidence="6 7" key="1">
    <citation type="submission" date="2023-07" db="EMBL/GenBank/DDBJ databases">
        <authorList>
            <person name="Peeters C."/>
        </authorList>
    </citation>
    <scope>NUCLEOTIDE SEQUENCE [LARGE SCALE GENOMIC DNA]</scope>
    <source>
        <strain evidence="6 7">LMG 18091</strain>
    </source>
</reference>
<protein>
    <submittedName>
        <fullName evidence="6">HTH-type transcriptional regulator DmlR</fullName>
    </submittedName>
</protein>
<dbReference type="InterPro" id="IPR005119">
    <property type="entry name" value="LysR_subst-bd"/>
</dbReference>
<dbReference type="Pfam" id="PF03466">
    <property type="entry name" value="LysR_substrate"/>
    <property type="match status" value="1"/>
</dbReference>
<organism evidence="6 7">
    <name type="scientific">Ralstonia wenshanensis</name>
    <dbReference type="NCBI Taxonomy" id="2842456"/>
    <lineage>
        <taxon>Bacteria</taxon>
        <taxon>Pseudomonadati</taxon>
        <taxon>Pseudomonadota</taxon>
        <taxon>Betaproteobacteria</taxon>
        <taxon>Burkholderiales</taxon>
        <taxon>Burkholderiaceae</taxon>
        <taxon>Ralstonia</taxon>
    </lineage>
</organism>
<dbReference type="GO" id="GO:0003700">
    <property type="term" value="F:DNA-binding transcription factor activity"/>
    <property type="evidence" value="ECO:0007669"/>
    <property type="project" value="InterPro"/>
</dbReference>
<dbReference type="InterPro" id="IPR036390">
    <property type="entry name" value="WH_DNA-bd_sf"/>
</dbReference>
<accession>A0AAD2BAW5</accession>
<keyword evidence="2" id="KW-0805">Transcription regulation</keyword>
<gene>
    <name evidence="6" type="primary">dmlR_17</name>
    <name evidence="6" type="ORF">LMG18091_03722</name>
</gene>
<evidence type="ECO:0000256" key="3">
    <source>
        <dbReference type="ARBA" id="ARBA00023125"/>
    </source>
</evidence>
<dbReference type="PANTHER" id="PTHR30537:SF5">
    <property type="entry name" value="HTH-TYPE TRANSCRIPTIONAL ACTIVATOR TTDR-RELATED"/>
    <property type="match status" value="1"/>
</dbReference>
<evidence type="ECO:0000259" key="5">
    <source>
        <dbReference type="PROSITE" id="PS50931"/>
    </source>
</evidence>
<keyword evidence="7" id="KW-1185">Reference proteome</keyword>
<dbReference type="SUPFAM" id="SSF46785">
    <property type="entry name" value="Winged helix' DNA-binding domain"/>
    <property type="match status" value="1"/>
</dbReference>
<comment type="caution">
    <text evidence="6">The sequence shown here is derived from an EMBL/GenBank/DDBJ whole genome shotgun (WGS) entry which is preliminary data.</text>
</comment>
<dbReference type="PANTHER" id="PTHR30537">
    <property type="entry name" value="HTH-TYPE TRANSCRIPTIONAL REGULATOR"/>
    <property type="match status" value="1"/>
</dbReference>
<dbReference type="SUPFAM" id="SSF53850">
    <property type="entry name" value="Periplasmic binding protein-like II"/>
    <property type="match status" value="1"/>
</dbReference>
<dbReference type="FunFam" id="1.10.10.10:FF:000001">
    <property type="entry name" value="LysR family transcriptional regulator"/>
    <property type="match status" value="1"/>
</dbReference>
<dbReference type="InterPro" id="IPR058163">
    <property type="entry name" value="LysR-type_TF_proteobact-type"/>
</dbReference>
<feature type="domain" description="HTH lysR-type" evidence="5">
    <location>
        <begin position="3"/>
        <end position="60"/>
    </location>
</feature>
<dbReference type="AlphaFoldDB" id="A0AAD2BAW5"/>
<dbReference type="GO" id="GO:0043565">
    <property type="term" value="F:sequence-specific DNA binding"/>
    <property type="evidence" value="ECO:0007669"/>
    <property type="project" value="TreeGrafter"/>
</dbReference>
<comment type="similarity">
    <text evidence="1">Belongs to the LysR transcriptional regulatory family.</text>
</comment>
<dbReference type="PROSITE" id="PS50931">
    <property type="entry name" value="HTH_LYSR"/>
    <property type="match status" value="1"/>
</dbReference>
<keyword evidence="4" id="KW-0804">Transcription</keyword>
<proteinExistence type="inferred from homology"/>
<evidence type="ECO:0000256" key="1">
    <source>
        <dbReference type="ARBA" id="ARBA00009437"/>
    </source>
</evidence>
<evidence type="ECO:0000256" key="2">
    <source>
        <dbReference type="ARBA" id="ARBA00023015"/>
    </source>
</evidence>
<evidence type="ECO:0000256" key="4">
    <source>
        <dbReference type="ARBA" id="ARBA00023163"/>
    </source>
</evidence>
<dbReference type="EMBL" id="CATWAF010000005">
    <property type="protein sequence ID" value="CAJ0702591.1"/>
    <property type="molecule type" value="Genomic_DNA"/>
</dbReference>
<dbReference type="RefSeq" id="WP_316870958.1">
    <property type="nucleotide sequence ID" value="NZ_CATWAF010000005.1"/>
</dbReference>
<name>A0AAD2BAW5_9RALS</name>
<evidence type="ECO:0000313" key="7">
    <source>
        <dbReference type="Proteomes" id="UP001189915"/>
    </source>
</evidence>
<dbReference type="Pfam" id="PF00126">
    <property type="entry name" value="HTH_1"/>
    <property type="match status" value="1"/>
</dbReference>
<dbReference type="Proteomes" id="UP001189915">
    <property type="component" value="Unassembled WGS sequence"/>
</dbReference>